<name>A0A377IDV3_AVIPA</name>
<feature type="region of interest" description="Disordered" evidence="1">
    <location>
        <begin position="1"/>
        <end position="29"/>
    </location>
</feature>
<dbReference type="AlphaFoldDB" id="A0A377IDV3"/>
<proteinExistence type="predicted"/>
<evidence type="ECO:0000256" key="1">
    <source>
        <dbReference type="SAM" id="MobiDB-lite"/>
    </source>
</evidence>
<evidence type="ECO:0000313" key="2">
    <source>
        <dbReference type="EMBL" id="STO72962.1"/>
    </source>
</evidence>
<accession>A0A377IDV3</accession>
<protein>
    <submittedName>
        <fullName evidence="2">Uncharacterized protein</fullName>
    </submittedName>
</protein>
<feature type="compositionally biased region" description="Basic residues" evidence="1">
    <location>
        <begin position="1"/>
        <end position="10"/>
    </location>
</feature>
<dbReference type="EMBL" id="UGHK01000002">
    <property type="protein sequence ID" value="STO72962.1"/>
    <property type="molecule type" value="Genomic_DNA"/>
</dbReference>
<gene>
    <name evidence="2" type="ORF">NCTC11296_02907</name>
</gene>
<feature type="compositionally biased region" description="Basic residues" evidence="1">
    <location>
        <begin position="19"/>
        <end position="29"/>
    </location>
</feature>
<evidence type="ECO:0000313" key="3">
    <source>
        <dbReference type="Proteomes" id="UP000254465"/>
    </source>
</evidence>
<sequence length="29" mass="3277">MKKTKNKSAVKKSEISAQKNKRKSRTALS</sequence>
<organism evidence="2 3">
    <name type="scientific">Avibacterium paragallinarum</name>
    <name type="common">Haemophilus gallinarum</name>
    <dbReference type="NCBI Taxonomy" id="728"/>
    <lineage>
        <taxon>Bacteria</taxon>
        <taxon>Pseudomonadati</taxon>
        <taxon>Pseudomonadota</taxon>
        <taxon>Gammaproteobacteria</taxon>
        <taxon>Pasteurellales</taxon>
        <taxon>Pasteurellaceae</taxon>
        <taxon>Avibacterium</taxon>
    </lineage>
</organism>
<reference evidence="2 3" key="1">
    <citation type="submission" date="2018-06" db="EMBL/GenBank/DDBJ databases">
        <authorList>
            <consortium name="Pathogen Informatics"/>
            <person name="Doyle S."/>
        </authorList>
    </citation>
    <scope>NUCLEOTIDE SEQUENCE [LARGE SCALE GENOMIC DNA]</scope>
    <source>
        <strain evidence="2 3">NCTC11296</strain>
    </source>
</reference>
<dbReference type="Proteomes" id="UP000254465">
    <property type="component" value="Unassembled WGS sequence"/>
</dbReference>